<dbReference type="AlphaFoldDB" id="A0A1V6X2U4"/>
<keyword evidence="3" id="KW-0479">Metal-binding</keyword>
<dbReference type="InterPro" id="IPR038492">
    <property type="entry name" value="GBBH-like_N_sf"/>
</dbReference>
<name>A0A1V6X2U4_PENNA</name>
<dbReference type="OMA" id="VHITWPN"/>
<keyword evidence="6" id="KW-0408">Iron</keyword>
<keyword evidence="10" id="KW-1185">Reference proteome</keyword>
<dbReference type="InterPro" id="IPR003819">
    <property type="entry name" value="TauD/TfdA-like"/>
</dbReference>
<dbReference type="CDD" id="cd00250">
    <property type="entry name" value="CAS_like"/>
    <property type="match status" value="1"/>
</dbReference>
<dbReference type="GO" id="GO:0046872">
    <property type="term" value="F:metal ion binding"/>
    <property type="evidence" value="ECO:0007669"/>
    <property type="project" value="UniProtKB-KW"/>
</dbReference>
<sequence length="517" mass="57884">MQAARKLQVLKVLGRGTPLCRRFSSSQNVSPFQLLNARNHRPDSLNALRKPLSRVTGSVGGNHFRQPYSVKHTRKAADENLPIEKASLAERLPSRVSIPLDGESVEFSTVLLRDACSCPACVHESTKQRLFSTADIPTNVHARAVEVDALSESASITWENDVPGHSKEHVTKLSMAALRNIVQLGQAPGSHQDSFLPPVLWSQEPLNLPDYDYDAYMKDDHTLYQLISQLRTEGLAFVTNIPGLEESLATIATRIGPIKDTFYGQTWDVRTVPAAINAAYTSHDLGFHTDLLYFQQPPHIQLLHCIQSASSGGASVFADAFKAAVDLFHSDMDAFYTLATVPVNYHYNHPDSNVYHTTKPVIDLSPLRIGNTVYTQFQDYLNAMECRHAGDAGVEWQTAVLVDSLQKINWGPPFLAPFSNHESPMDPGNSALSVLNSKADEWHWAASKFNALLQRPEYLYERKMNPGECVLFDNTRTLHSRRAFDMADVGMPRWLRGTYVDKDPYLSKLRVLQNQFR</sequence>
<dbReference type="Gene3D" id="3.30.2020.30">
    <property type="match status" value="1"/>
</dbReference>
<dbReference type="Pfam" id="PF02668">
    <property type="entry name" value="TauD"/>
    <property type="match status" value="1"/>
</dbReference>
<dbReference type="Proteomes" id="UP000191691">
    <property type="component" value="Unassembled WGS sequence"/>
</dbReference>
<dbReference type="EMBL" id="MOOB01000133">
    <property type="protein sequence ID" value="OQE69464.1"/>
    <property type="molecule type" value="Genomic_DNA"/>
</dbReference>
<organism evidence="9 10">
    <name type="scientific">Penicillium nalgiovense</name>
    <dbReference type="NCBI Taxonomy" id="60175"/>
    <lineage>
        <taxon>Eukaryota</taxon>
        <taxon>Fungi</taxon>
        <taxon>Dikarya</taxon>
        <taxon>Ascomycota</taxon>
        <taxon>Pezizomycotina</taxon>
        <taxon>Eurotiomycetes</taxon>
        <taxon>Eurotiomycetidae</taxon>
        <taxon>Eurotiales</taxon>
        <taxon>Aspergillaceae</taxon>
        <taxon>Penicillium</taxon>
    </lineage>
</organism>
<evidence type="ECO:0000259" key="8">
    <source>
        <dbReference type="Pfam" id="PF06155"/>
    </source>
</evidence>
<comment type="cofactor">
    <cofactor evidence="1">
        <name>Fe(2+)</name>
        <dbReference type="ChEBI" id="CHEBI:29033"/>
    </cofactor>
</comment>
<comment type="caution">
    <text evidence="9">The sequence shown here is derived from an EMBL/GenBank/DDBJ whole genome shotgun (WGS) entry which is preliminary data.</text>
</comment>
<keyword evidence="4" id="KW-0223">Dioxygenase</keyword>
<evidence type="ECO:0000259" key="7">
    <source>
        <dbReference type="Pfam" id="PF02668"/>
    </source>
</evidence>
<evidence type="ECO:0000313" key="10">
    <source>
        <dbReference type="Proteomes" id="UP000191691"/>
    </source>
</evidence>
<dbReference type="GO" id="GO:0045329">
    <property type="term" value="P:carnitine biosynthetic process"/>
    <property type="evidence" value="ECO:0007669"/>
    <property type="project" value="TreeGrafter"/>
</dbReference>
<dbReference type="GO" id="GO:0016706">
    <property type="term" value="F:2-oxoglutarate-dependent dioxygenase activity"/>
    <property type="evidence" value="ECO:0007669"/>
    <property type="project" value="UniProtKB-ARBA"/>
</dbReference>
<evidence type="ECO:0000256" key="2">
    <source>
        <dbReference type="ARBA" id="ARBA00008654"/>
    </source>
</evidence>
<dbReference type="PANTHER" id="PTHR10696:SF25">
    <property type="entry name" value="OXIDOREDUCTASE AIM17-RELATED"/>
    <property type="match status" value="1"/>
</dbReference>
<gene>
    <name evidence="9" type="ORF">PENNAL_c0133G10422</name>
</gene>
<accession>A0A1V6X2U4</accession>
<proteinExistence type="inferred from homology"/>
<dbReference type="InterPro" id="IPR042098">
    <property type="entry name" value="TauD-like_sf"/>
</dbReference>
<evidence type="ECO:0000313" key="9">
    <source>
        <dbReference type="EMBL" id="OQE69464.1"/>
    </source>
</evidence>
<dbReference type="GO" id="GO:0005739">
    <property type="term" value="C:mitochondrion"/>
    <property type="evidence" value="ECO:0007669"/>
    <property type="project" value="TreeGrafter"/>
</dbReference>
<dbReference type="Pfam" id="PF06155">
    <property type="entry name" value="GBBH-like_N"/>
    <property type="match status" value="1"/>
</dbReference>
<dbReference type="InterPro" id="IPR010376">
    <property type="entry name" value="GBBH-like_N"/>
</dbReference>
<protein>
    <recommendedName>
        <fullName evidence="11">TauD/TfdA-like domain-containing protein</fullName>
    </recommendedName>
</protein>
<feature type="domain" description="Gamma-butyrobetaine hydroxylase-like N-terminal" evidence="8">
    <location>
        <begin position="101"/>
        <end position="161"/>
    </location>
</feature>
<dbReference type="PANTHER" id="PTHR10696">
    <property type="entry name" value="GAMMA-BUTYROBETAINE HYDROXYLASE-RELATED"/>
    <property type="match status" value="1"/>
</dbReference>
<evidence type="ECO:0000256" key="3">
    <source>
        <dbReference type="ARBA" id="ARBA00022723"/>
    </source>
</evidence>
<feature type="domain" description="TauD/TfdA-like" evidence="7">
    <location>
        <begin position="210"/>
        <end position="499"/>
    </location>
</feature>
<evidence type="ECO:0008006" key="11">
    <source>
        <dbReference type="Google" id="ProtNLM"/>
    </source>
</evidence>
<dbReference type="Gene3D" id="3.60.130.10">
    <property type="entry name" value="Clavaminate synthase-like"/>
    <property type="match status" value="1"/>
</dbReference>
<evidence type="ECO:0000256" key="6">
    <source>
        <dbReference type="ARBA" id="ARBA00023004"/>
    </source>
</evidence>
<dbReference type="STRING" id="60175.A0A1V6X2U4"/>
<dbReference type="InterPro" id="IPR050411">
    <property type="entry name" value="AlphaKG_dependent_hydroxylases"/>
</dbReference>
<comment type="similarity">
    <text evidence="2">Belongs to the gamma-BBH/TMLD family.</text>
</comment>
<evidence type="ECO:0000256" key="1">
    <source>
        <dbReference type="ARBA" id="ARBA00001954"/>
    </source>
</evidence>
<dbReference type="SUPFAM" id="SSF51197">
    <property type="entry name" value="Clavaminate synthase-like"/>
    <property type="match status" value="1"/>
</dbReference>
<evidence type="ECO:0000256" key="5">
    <source>
        <dbReference type="ARBA" id="ARBA00023002"/>
    </source>
</evidence>
<evidence type="ECO:0000256" key="4">
    <source>
        <dbReference type="ARBA" id="ARBA00022964"/>
    </source>
</evidence>
<keyword evidence="5" id="KW-0560">Oxidoreductase</keyword>
<reference evidence="10" key="1">
    <citation type="journal article" date="2017" name="Nat. Microbiol.">
        <title>Global analysis of biosynthetic gene clusters reveals vast potential of secondary metabolite production in Penicillium species.</title>
        <authorList>
            <person name="Nielsen J.C."/>
            <person name="Grijseels S."/>
            <person name="Prigent S."/>
            <person name="Ji B."/>
            <person name="Dainat J."/>
            <person name="Nielsen K.F."/>
            <person name="Frisvad J.C."/>
            <person name="Workman M."/>
            <person name="Nielsen J."/>
        </authorList>
    </citation>
    <scope>NUCLEOTIDE SEQUENCE [LARGE SCALE GENOMIC DNA]</scope>
    <source>
        <strain evidence="10">IBT 13039</strain>
    </source>
</reference>